<dbReference type="InterPro" id="IPR000838">
    <property type="entry name" value="RNA_pol_sigma70_ECF_CS"/>
</dbReference>
<evidence type="ECO:0000256" key="4">
    <source>
        <dbReference type="ARBA" id="ARBA00023125"/>
    </source>
</evidence>
<gene>
    <name evidence="9" type="ORF">KSF_099160</name>
</gene>
<dbReference type="EMBL" id="BNJK01000002">
    <property type="protein sequence ID" value="GHO99868.1"/>
    <property type="molecule type" value="Genomic_DNA"/>
</dbReference>
<proteinExistence type="inferred from homology"/>
<dbReference type="InterPro" id="IPR013249">
    <property type="entry name" value="RNA_pol_sigma70_r4_t2"/>
</dbReference>
<dbReference type="SUPFAM" id="SSF88659">
    <property type="entry name" value="Sigma3 and sigma4 domains of RNA polymerase sigma factors"/>
    <property type="match status" value="1"/>
</dbReference>
<dbReference type="GO" id="GO:0006352">
    <property type="term" value="P:DNA-templated transcription initiation"/>
    <property type="evidence" value="ECO:0007669"/>
    <property type="project" value="InterPro"/>
</dbReference>
<dbReference type="Pfam" id="PF08281">
    <property type="entry name" value="Sigma70_r4_2"/>
    <property type="match status" value="1"/>
</dbReference>
<dbReference type="Gene3D" id="1.10.1740.10">
    <property type="match status" value="1"/>
</dbReference>
<reference evidence="9" key="1">
    <citation type="submission" date="2020-10" db="EMBL/GenBank/DDBJ databases">
        <title>Taxonomic study of unclassified bacteria belonging to the class Ktedonobacteria.</title>
        <authorList>
            <person name="Yabe S."/>
            <person name="Wang C.M."/>
            <person name="Zheng Y."/>
            <person name="Sakai Y."/>
            <person name="Cavaletti L."/>
            <person name="Monciardini P."/>
            <person name="Donadio S."/>
        </authorList>
    </citation>
    <scope>NUCLEOTIDE SEQUENCE</scope>
    <source>
        <strain evidence="9">ID150040</strain>
    </source>
</reference>
<keyword evidence="3 6" id="KW-0731">Sigma factor</keyword>
<evidence type="ECO:0000259" key="8">
    <source>
        <dbReference type="Pfam" id="PF08281"/>
    </source>
</evidence>
<dbReference type="PROSITE" id="PS01063">
    <property type="entry name" value="SIGMA70_ECF"/>
    <property type="match status" value="1"/>
</dbReference>
<dbReference type="PANTHER" id="PTHR43133">
    <property type="entry name" value="RNA POLYMERASE ECF-TYPE SIGMA FACTO"/>
    <property type="match status" value="1"/>
</dbReference>
<evidence type="ECO:0000259" key="7">
    <source>
        <dbReference type="Pfam" id="PF04542"/>
    </source>
</evidence>
<dbReference type="InterPro" id="IPR007627">
    <property type="entry name" value="RNA_pol_sigma70_r2"/>
</dbReference>
<dbReference type="CDD" id="cd06171">
    <property type="entry name" value="Sigma70_r4"/>
    <property type="match status" value="1"/>
</dbReference>
<name>A0A8J3IWM8_9CHLR</name>
<dbReference type="Proteomes" id="UP000597444">
    <property type="component" value="Unassembled WGS sequence"/>
</dbReference>
<evidence type="ECO:0000313" key="10">
    <source>
        <dbReference type="Proteomes" id="UP000597444"/>
    </source>
</evidence>
<dbReference type="GO" id="GO:0016987">
    <property type="term" value="F:sigma factor activity"/>
    <property type="evidence" value="ECO:0007669"/>
    <property type="project" value="UniProtKB-KW"/>
</dbReference>
<dbReference type="InterPro" id="IPR013325">
    <property type="entry name" value="RNA_pol_sigma_r2"/>
</dbReference>
<sequence>MQQSETSKHVCQHGTRLQSCSICQPSLPHPDLAFALDQRSRAEAARPRLLRLARMNGIGPDEAEDVVQETYLEAWRHREKLREPEHFAAWLDGICRNICKRSIRARAARPQMSEVDVLEGEASAQPVDLPDPFAVDPASELERQDVQILLDRALGHLEARTREMVELCYLAELPQREVAERLSMSLGALELKLHRARQKLQQVLHGELREEAQCLGLLRDSDESMGWQETQQWCWGCGKRRLRATFERGPEGLITFRLRCPDCSPLYGDDVANTDELRRVGVLHSFPRLGALRSFRPTFKHFLLAGCAFSRTVFDQRRCTICHSNVQIDILDRNTLESMYVGSHAWPQSIYVRVTCPNCEPYVCEFFSVLLMNQDVRTFLLARSHVHVTPPTMDTSAGQDAFRSRLLDLRSGERLTIMTHPHTLQTITAVLEA</sequence>
<evidence type="ECO:0000256" key="2">
    <source>
        <dbReference type="ARBA" id="ARBA00023015"/>
    </source>
</evidence>
<protein>
    <recommendedName>
        <fullName evidence="6">RNA polymerase sigma factor</fullName>
    </recommendedName>
</protein>
<evidence type="ECO:0000256" key="6">
    <source>
        <dbReference type="RuleBase" id="RU000716"/>
    </source>
</evidence>
<keyword evidence="5 6" id="KW-0804">Transcription</keyword>
<comment type="caution">
    <text evidence="9">The sequence shown here is derived from an EMBL/GenBank/DDBJ whole genome shotgun (WGS) entry which is preliminary data.</text>
</comment>
<evidence type="ECO:0000256" key="3">
    <source>
        <dbReference type="ARBA" id="ARBA00023082"/>
    </source>
</evidence>
<feature type="domain" description="RNA polymerase sigma factor 70 region 4 type 2" evidence="8">
    <location>
        <begin position="149"/>
        <end position="200"/>
    </location>
</feature>
<dbReference type="RefSeq" id="WP_220210480.1">
    <property type="nucleotide sequence ID" value="NZ_BNJK01000002.1"/>
</dbReference>
<dbReference type="GO" id="GO:0003677">
    <property type="term" value="F:DNA binding"/>
    <property type="evidence" value="ECO:0007669"/>
    <property type="project" value="UniProtKB-KW"/>
</dbReference>
<dbReference type="InterPro" id="IPR014284">
    <property type="entry name" value="RNA_pol_sigma-70_dom"/>
</dbReference>
<keyword evidence="2 6" id="KW-0805">Transcription regulation</keyword>
<keyword evidence="10" id="KW-1185">Reference proteome</keyword>
<dbReference type="InterPro" id="IPR013324">
    <property type="entry name" value="RNA_pol_sigma_r3/r4-like"/>
</dbReference>
<evidence type="ECO:0000256" key="5">
    <source>
        <dbReference type="ARBA" id="ARBA00023163"/>
    </source>
</evidence>
<organism evidence="9 10">
    <name type="scientific">Reticulibacter mediterranei</name>
    <dbReference type="NCBI Taxonomy" id="2778369"/>
    <lineage>
        <taxon>Bacteria</taxon>
        <taxon>Bacillati</taxon>
        <taxon>Chloroflexota</taxon>
        <taxon>Ktedonobacteria</taxon>
        <taxon>Ktedonobacterales</taxon>
        <taxon>Reticulibacteraceae</taxon>
        <taxon>Reticulibacter</taxon>
    </lineage>
</organism>
<dbReference type="Gene3D" id="1.10.10.10">
    <property type="entry name" value="Winged helix-like DNA-binding domain superfamily/Winged helix DNA-binding domain"/>
    <property type="match status" value="1"/>
</dbReference>
<dbReference type="PANTHER" id="PTHR43133:SF8">
    <property type="entry name" value="RNA POLYMERASE SIGMA FACTOR HI_1459-RELATED"/>
    <property type="match status" value="1"/>
</dbReference>
<dbReference type="Pfam" id="PF04542">
    <property type="entry name" value="Sigma70_r2"/>
    <property type="match status" value="1"/>
</dbReference>
<evidence type="ECO:0000256" key="1">
    <source>
        <dbReference type="ARBA" id="ARBA00010641"/>
    </source>
</evidence>
<evidence type="ECO:0000313" key="9">
    <source>
        <dbReference type="EMBL" id="GHO99868.1"/>
    </source>
</evidence>
<accession>A0A8J3IWM8</accession>
<keyword evidence="4 6" id="KW-0238">DNA-binding</keyword>
<dbReference type="GO" id="GO:0006950">
    <property type="term" value="P:response to stress"/>
    <property type="evidence" value="ECO:0007669"/>
    <property type="project" value="UniProtKB-ARBA"/>
</dbReference>
<dbReference type="SUPFAM" id="SSF88946">
    <property type="entry name" value="Sigma2 domain of RNA polymerase sigma factors"/>
    <property type="match status" value="1"/>
</dbReference>
<dbReference type="InterPro" id="IPR039425">
    <property type="entry name" value="RNA_pol_sigma-70-like"/>
</dbReference>
<dbReference type="AlphaFoldDB" id="A0A8J3IWM8"/>
<dbReference type="NCBIfam" id="TIGR02937">
    <property type="entry name" value="sigma70-ECF"/>
    <property type="match status" value="1"/>
</dbReference>
<feature type="domain" description="RNA polymerase sigma-70 region 2" evidence="7">
    <location>
        <begin position="44"/>
        <end position="107"/>
    </location>
</feature>
<comment type="similarity">
    <text evidence="1 6">Belongs to the sigma-70 factor family. ECF subfamily.</text>
</comment>
<dbReference type="InterPro" id="IPR036388">
    <property type="entry name" value="WH-like_DNA-bd_sf"/>
</dbReference>